<dbReference type="PANTHER" id="PTHR12598">
    <property type="entry name" value="COPPER HOMEOSTASIS PROTEIN CUTC"/>
    <property type="match status" value="1"/>
</dbReference>
<dbReference type="PANTHER" id="PTHR12598:SF0">
    <property type="entry name" value="COPPER HOMEOSTASIS PROTEIN CUTC HOMOLOG"/>
    <property type="match status" value="1"/>
</dbReference>
<dbReference type="InterPro" id="IPR005627">
    <property type="entry name" value="CutC-like"/>
</dbReference>
<dbReference type="Proteomes" id="UP001501757">
    <property type="component" value="Unassembled WGS sequence"/>
</dbReference>
<evidence type="ECO:0000256" key="1">
    <source>
        <dbReference type="ARBA" id="ARBA00007768"/>
    </source>
</evidence>
<comment type="caution">
    <text evidence="3">The sequence shown here is derived from an EMBL/GenBank/DDBJ whole genome shotgun (WGS) entry which is preliminary data.</text>
</comment>
<proteinExistence type="inferred from homology"/>
<dbReference type="SUPFAM" id="SSF110395">
    <property type="entry name" value="CutC-like"/>
    <property type="match status" value="1"/>
</dbReference>
<evidence type="ECO:0000313" key="3">
    <source>
        <dbReference type="EMBL" id="GAA0340228.1"/>
    </source>
</evidence>
<comment type="similarity">
    <text evidence="1">Belongs to the CutC family.</text>
</comment>
<evidence type="ECO:0000313" key="4">
    <source>
        <dbReference type="Proteomes" id="UP001501757"/>
    </source>
</evidence>
<dbReference type="InterPro" id="IPR036822">
    <property type="entry name" value="CutC-like_dom_sf"/>
</dbReference>
<keyword evidence="4" id="KW-1185">Reference proteome</keyword>
<reference evidence="4" key="1">
    <citation type="journal article" date="2019" name="Int. J. Syst. Evol. Microbiol.">
        <title>The Global Catalogue of Microorganisms (GCM) 10K type strain sequencing project: providing services to taxonomists for standard genome sequencing and annotation.</title>
        <authorList>
            <consortium name="The Broad Institute Genomics Platform"/>
            <consortium name="The Broad Institute Genome Sequencing Center for Infectious Disease"/>
            <person name="Wu L."/>
            <person name="Ma J."/>
        </authorList>
    </citation>
    <scope>NUCLEOTIDE SEQUENCE [LARGE SCALE GENOMIC DNA]</scope>
    <source>
        <strain evidence="4">JCM 13378</strain>
    </source>
</reference>
<accession>A0ABP3G9Z2</accession>
<dbReference type="RefSeq" id="WP_343840377.1">
    <property type="nucleotide sequence ID" value="NZ_BAAAEI010000001.1"/>
</dbReference>
<dbReference type="Pfam" id="PF03932">
    <property type="entry name" value="CutC"/>
    <property type="match status" value="1"/>
</dbReference>
<evidence type="ECO:0000256" key="2">
    <source>
        <dbReference type="ARBA" id="ARBA00019014"/>
    </source>
</evidence>
<protein>
    <recommendedName>
        <fullName evidence="2">Copper homeostasis protein cutC homolog</fullName>
    </recommendedName>
</protein>
<gene>
    <name evidence="3" type="ORF">GCM10009092_00920</name>
</gene>
<organism evidence="3 4">
    <name type="scientific">Bowmanella denitrificans</name>
    <dbReference type="NCBI Taxonomy" id="366582"/>
    <lineage>
        <taxon>Bacteria</taxon>
        <taxon>Pseudomonadati</taxon>
        <taxon>Pseudomonadota</taxon>
        <taxon>Gammaproteobacteria</taxon>
        <taxon>Alteromonadales</taxon>
        <taxon>Alteromonadaceae</taxon>
        <taxon>Bowmanella</taxon>
    </lineage>
</organism>
<dbReference type="EMBL" id="BAAAEI010000001">
    <property type="protein sequence ID" value="GAA0340228.1"/>
    <property type="molecule type" value="Genomic_DNA"/>
</dbReference>
<sequence length="243" mass="26365">MIGLEVCVNADDLQNLERDVQAARQGGAVRIELCGQMQLDGLTPSVEAMHIARDAFADVPGMLVMIRPRGGDFCYAMQDLLQMQESLYQAAECGADGVVFGLLNAEAELDLGPLKRLVDLAHQLSLPVTFHRAFDALRRPEVALEQLIDLGVRRILSAGAPWDSRQGVTAGLQRLGDYIAQAKDRIEVVAGGGIHLHNLAQVYEHLAPLGQCWSVHSYSALLEEGRVSQARVAEMTARCGPAN</sequence>
<dbReference type="Gene3D" id="3.20.20.380">
    <property type="entry name" value="Copper homeostasis (CutC) domain"/>
    <property type="match status" value="1"/>
</dbReference>
<name>A0ABP3G9Z2_9ALTE</name>